<keyword evidence="5" id="KW-0997">Cell inner membrane</keyword>
<evidence type="ECO:0000256" key="7">
    <source>
        <dbReference type="ARBA" id="ARBA00022989"/>
    </source>
</evidence>
<feature type="domain" description="General secretion pathway GspH" evidence="12">
    <location>
        <begin position="48"/>
        <end position="150"/>
    </location>
</feature>
<evidence type="ECO:0000256" key="8">
    <source>
        <dbReference type="ARBA" id="ARBA00023136"/>
    </source>
</evidence>
<dbReference type="InterPro" id="IPR045584">
    <property type="entry name" value="Pilin-like"/>
</dbReference>
<gene>
    <name evidence="13" type="ORF">AVENLUH5627_01748</name>
</gene>
<keyword evidence="3" id="KW-1003">Cell membrane</keyword>
<accession>A0A150HPV5</accession>
<evidence type="ECO:0000256" key="9">
    <source>
        <dbReference type="ARBA" id="ARBA00025772"/>
    </source>
</evidence>
<dbReference type="PROSITE" id="PS00409">
    <property type="entry name" value="PROKAR_NTER_METHYL"/>
    <property type="match status" value="1"/>
</dbReference>
<dbReference type="GO" id="GO:0015628">
    <property type="term" value="P:protein secretion by the type II secretion system"/>
    <property type="evidence" value="ECO:0007669"/>
    <property type="project" value="InterPro"/>
</dbReference>
<keyword evidence="8 11" id="KW-0472">Membrane</keyword>
<reference evidence="13 14" key="1">
    <citation type="journal article" date="2016" name="Sci. Rep.">
        <title>Genomic and phenotypic characterization of the species Acinetobacter venetianus.</title>
        <authorList>
            <person name="Fondi M."/>
            <person name="Maida I."/>
            <person name="Perrin E."/>
            <person name="Orlandini V."/>
            <person name="La Torre L."/>
            <person name="Bosi E."/>
            <person name="Negroni A."/>
            <person name="Zanaroli G."/>
            <person name="Fava F."/>
            <person name="Decorosi F."/>
            <person name="Giovannetti L."/>
            <person name="Viti C."/>
            <person name="Vaneechoutte M."/>
            <person name="Dijkshoorn L."/>
            <person name="Fani R."/>
        </authorList>
    </citation>
    <scope>NUCLEOTIDE SEQUENCE [LARGE SCALE GENOMIC DNA]</scope>
    <source>
        <strain evidence="13 14">LUH5627</strain>
    </source>
</reference>
<comment type="caution">
    <text evidence="13">The sequence shown here is derived from an EMBL/GenBank/DDBJ whole genome shotgun (WGS) entry which is preliminary data.</text>
</comment>
<evidence type="ECO:0000256" key="3">
    <source>
        <dbReference type="ARBA" id="ARBA00022475"/>
    </source>
</evidence>
<evidence type="ECO:0000256" key="10">
    <source>
        <dbReference type="ARBA" id="ARBA00030775"/>
    </source>
</evidence>
<proteinExistence type="inferred from homology"/>
<keyword evidence="4" id="KW-0488">Methylation</keyword>
<evidence type="ECO:0000313" key="13">
    <source>
        <dbReference type="EMBL" id="KXZ68641.1"/>
    </source>
</evidence>
<dbReference type="Pfam" id="PF12019">
    <property type="entry name" value="GspH"/>
    <property type="match status" value="1"/>
</dbReference>
<dbReference type="SUPFAM" id="SSF54523">
    <property type="entry name" value="Pili subunits"/>
    <property type="match status" value="1"/>
</dbReference>
<dbReference type="Gene3D" id="3.30.700.10">
    <property type="entry name" value="Glycoprotein, Type 4 Pilin"/>
    <property type="match status" value="1"/>
</dbReference>
<evidence type="ECO:0000256" key="2">
    <source>
        <dbReference type="ARBA" id="ARBA00021549"/>
    </source>
</evidence>
<dbReference type="EMBL" id="JRUE01000162">
    <property type="protein sequence ID" value="KXZ68641.1"/>
    <property type="molecule type" value="Genomic_DNA"/>
</dbReference>
<organism evidence="13 14">
    <name type="scientific">Acinetobacter venetianus</name>
    <dbReference type="NCBI Taxonomy" id="52133"/>
    <lineage>
        <taxon>Bacteria</taxon>
        <taxon>Pseudomonadati</taxon>
        <taxon>Pseudomonadota</taxon>
        <taxon>Gammaproteobacteria</taxon>
        <taxon>Moraxellales</taxon>
        <taxon>Moraxellaceae</taxon>
        <taxon>Acinetobacter</taxon>
    </lineage>
</organism>
<evidence type="ECO:0000256" key="1">
    <source>
        <dbReference type="ARBA" id="ARBA00004377"/>
    </source>
</evidence>
<dbReference type="Proteomes" id="UP000075680">
    <property type="component" value="Unassembled WGS sequence"/>
</dbReference>
<comment type="similarity">
    <text evidence="9">Belongs to the GSP H family.</text>
</comment>
<dbReference type="RefSeq" id="WP_061518782.1">
    <property type="nucleotide sequence ID" value="NZ_JRUE01000162.1"/>
</dbReference>
<protein>
    <recommendedName>
        <fullName evidence="2">Type II secretion system protein H</fullName>
    </recommendedName>
    <alternativeName>
        <fullName evidence="10">General secretion pathway protein H</fullName>
    </alternativeName>
</protein>
<dbReference type="PATRIC" id="fig|52133.18.peg.1819"/>
<evidence type="ECO:0000259" key="12">
    <source>
        <dbReference type="Pfam" id="PF12019"/>
    </source>
</evidence>
<name>A0A150HPV5_9GAMM</name>
<dbReference type="NCBIfam" id="TIGR02532">
    <property type="entry name" value="IV_pilin_GFxxxE"/>
    <property type="match status" value="1"/>
</dbReference>
<feature type="transmembrane region" description="Helical" evidence="11">
    <location>
        <begin position="6"/>
        <end position="27"/>
    </location>
</feature>
<sequence>MGKNRGFTLIELMVTIAVLAIIASIAAPSFSEMMSNRQLLSVTRVMSESLNEARGRAAVMKATVVVCPNKKSDDSEFTKKNCVDNTISGADSNKYILQNRVILVQVPKKVKVSSSDLGVVFTPTGAIQAKKTFTFCINGNSQSVEVSMLGALNQTKGTC</sequence>
<dbReference type="AlphaFoldDB" id="A0A150HPV5"/>
<evidence type="ECO:0000313" key="14">
    <source>
        <dbReference type="Proteomes" id="UP000075680"/>
    </source>
</evidence>
<comment type="subcellular location">
    <subcellularLocation>
        <location evidence="1">Cell inner membrane</location>
        <topology evidence="1">Single-pass membrane protein</topology>
    </subcellularLocation>
</comment>
<evidence type="ECO:0000256" key="4">
    <source>
        <dbReference type="ARBA" id="ARBA00022481"/>
    </source>
</evidence>
<dbReference type="GO" id="GO:0005886">
    <property type="term" value="C:plasma membrane"/>
    <property type="evidence" value="ECO:0007669"/>
    <property type="project" value="UniProtKB-SubCell"/>
</dbReference>
<dbReference type="InterPro" id="IPR022346">
    <property type="entry name" value="T2SS_GspH"/>
</dbReference>
<evidence type="ECO:0000256" key="5">
    <source>
        <dbReference type="ARBA" id="ARBA00022519"/>
    </source>
</evidence>
<dbReference type="GO" id="GO:0015627">
    <property type="term" value="C:type II protein secretion system complex"/>
    <property type="evidence" value="ECO:0007669"/>
    <property type="project" value="InterPro"/>
</dbReference>
<keyword evidence="7 11" id="KW-1133">Transmembrane helix</keyword>
<dbReference type="Pfam" id="PF07963">
    <property type="entry name" value="N_methyl"/>
    <property type="match status" value="1"/>
</dbReference>
<evidence type="ECO:0000256" key="6">
    <source>
        <dbReference type="ARBA" id="ARBA00022692"/>
    </source>
</evidence>
<dbReference type="InterPro" id="IPR012902">
    <property type="entry name" value="N_methyl_site"/>
</dbReference>
<keyword evidence="6 11" id="KW-0812">Transmembrane</keyword>
<evidence type="ECO:0000256" key="11">
    <source>
        <dbReference type="SAM" id="Phobius"/>
    </source>
</evidence>